<protein>
    <submittedName>
        <fullName evidence="1">Uncharacterized protein</fullName>
    </submittedName>
</protein>
<feature type="non-terminal residue" evidence="1">
    <location>
        <position position="390"/>
    </location>
</feature>
<name>A0ACD3AMU9_9AGAR</name>
<reference evidence="1 2" key="1">
    <citation type="journal article" date="2019" name="Nat. Ecol. Evol.">
        <title>Megaphylogeny resolves global patterns of mushroom evolution.</title>
        <authorList>
            <person name="Varga T."/>
            <person name="Krizsan K."/>
            <person name="Foldi C."/>
            <person name="Dima B."/>
            <person name="Sanchez-Garcia M."/>
            <person name="Sanchez-Ramirez S."/>
            <person name="Szollosi G.J."/>
            <person name="Szarkandi J.G."/>
            <person name="Papp V."/>
            <person name="Albert L."/>
            <person name="Andreopoulos W."/>
            <person name="Angelini C."/>
            <person name="Antonin V."/>
            <person name="Barry K.W."/>
            <person name="Bougher N.L."/>
            <person name="Buchanan P."/>
            <person name="Buyck B."/>
            <person name="Bense V."/>
            <person name="Catcheside P."/>
            <person name="Chovatia M."/>
            <person name="Cooper J."/>
            <person name="Damon W."/>
            <person name="Desjardin D."/>
            <person name="Finy P."/>
            <person name="Geml J."/>
            <person name="Haridas S."/>
            <person name="Hughes K."/>
            <person name="Justo A."/>
            <person name="Karasinski D."/>
            <person name="Kautmanova I."/>
            <person name="Kiss B."/>
            <person name="Kocsube S."/>
            <person name="Kotiranta H."/>
            <person name="LaButti K.M."/>
            <person name="Lechner B.E."/>
            <person name="Liimatainen K."/>
            <person name="Lipzen A."/>
            <person name="Lukacs Z."/>
            <person name="Mihaltcheva S."/>
            <person name="Morgado L.N."/>
            <person name="Niskanen T."/>
            <person name="Noordeloos M.E."/>
            <person name="Ohm R.A."/>
            <person name="Ortiz-Santana B."/>
            <person name="Ovrebo C."/>
            <person name="Racz N."/>
            <person name="Riley R."/>
            <person name="Savchenko A."/>
            <person name="Shiryaev A."/>
            <person name="Soop K."/>
            <person name="Spirin V."/>
            <person name="Szebenyi C."/>
            <person name="Tomsovsky M."/>
            <person name="Tulloss R.E."/>
            <person name="Uehling J."/>
            <person name="Grigoriev I.V."/>
            <person name="Vagvolgyi C."/>
            <person name="Papp T."/>
            <person name="Martin F.M."/>
            <person name="Miettinen O."/>
            <person name="Hibbett D.S."/>
            <person name="Nagy L.G."/>
        </authorList>
    </citation>
    <scope>NUCLEOTIDE SEQUENCE [LARGE SCALE GENOMIC DNA]</scope>
    <source>
        <strain evidence="1 2">NL-1719</strain>
    </source>
</reference>
<proteinExistence type="predicted"/>
<dbReference type="EMBL" id="ML208381">
    <property type="protein sequence ID" value="TFK67248.1"/>
    <property type="molecule type" value="Genomic_DNA"/>
</dbReference>
<keyword evidence="2" id="KW-1185">Reference proteome</keyword>
<accession>A0ACD3AMU9</accession>
<organism evidence="1 2">
    <name type="scientific">Pluteus cervinus</name>
    <dbReference type="NCBI Taxonomy" id="181527"/>
    <lineage>
        <taxon>Eukaryota</taxon>
        <taxon>Fungi</taxon>
        <taxon>Dikarya</taxon>
        <taxon>Basidiomycota</taxon>
        <taxon>Agaricomycotina</taxon>
        <taxon>Agaricomycetes</taxon>
        <taxon>Agaricomycetidae</taxon>
        <taxon>Agaricales</taxon>
        <taxon>Pluteineae</taxon>
        <taxon>Pluteaceae</taxon>
        <taxon>Pluteus</taxon>
    </lineage>
</organism>
<gene>
    <name evidence="1" type="ORF">BDN72DRAFT_799232</name>
</gene>
<evidence type="ECO:0000313" key="1">
    <source>
        <dbReference type="EMBL" id="TFK67248.1"/>
    </source>
</evidence>
<evidence type="ECO:0000313" key="2">
    <source>
        <dbReference type="Proteomes" id="UP000308600"/>
    </source>
</evidence>
<dbReference type="Proteomes" id="UP000308600">
    <property type="component" value="Unassembled WGS sequence"/>
</dbReference>
<sequence>MNFNHNAQLFAPNSHFENTINHFNNEMLAEILQKLPALDYLKIHEEALRKTDQDSGKWYLNSMDFQNWCSGSLEVKGILALGDPGVGKTCLTSLVIQHLKKLDRPVKVAYIYIQLDGVKLHSLTNIALTLLKQILKTYDSLPEFASSFYKQFKLGEDLSIEVLTTTLLSACKQASTYIVFDALDEFKHSHQEDLVTLIKQLLVAGAWVFATCRQAYRSIEGLFDTGHCVKHFIRANASDINNFLRKKLESNVLLKSILDDQFQNTIISTIVSNSQEVFLIAAMQFEYISSLTTKEKIISAISQMPSDLDAHFNLTLKRINEQRNDLVELAKMVLMWVLHACRPLTATELCHAVGIQVGSNKFSVHGLTSPTMIIQACLGFVTLQQEGDSD</sequence>